<proteinExistence type="predicted"/>
<reference evidence="3 4" key="1">
    <citation type="submission" date="2009-11" db="EMBL/GenBank/DDBJ databases">
        <title>Annotation of Allomyces macrogynus ATCC 38327.</title>
        <authorList>
            <consortium name="The Broad Institute Genome Sequencing Platform"/>
            <person name="Russ C."/>
            <person name="Cuomo C."/>
            <person name="Burger G."/>
            <person name="Gray M.W."/>
            <person name="Holland P.W.H."/>
            <person name="King N."/>
            <person name="Lang F.B.F."/>
            <person name="Roger A.J."/>
            <person name="Ruiz-Trillo I."/>
            <person name="Young S.K."/>
            <person name="Zeng Q."/>
            <person name="Gargeya S."/>
            <person name="Fitzgerald M."/>
            <person name="Haas B."/>
            <person name="Abouelleil A."/>
            <person name="Alvarado L."/>
            <person name="Arachchi H.M."/>
            <person name="Berlin A."/>
            <person name="Chapman S.B."/>
            <person name="Gearin G."/>
            <person name="Goldberg J."/>
            <person name="Griggs A."/>
            <person name="Gujja S."/>
            <person name="Hansen M."/>
            <person name="Heiman D."/>
            <person name="Howarth C."/>
            <person name="Larimer J."/>
            <person name="Lui A."/>
            <person name="MacDonald P.J.P."/>
            <person name="McCowen C."/>
            <person name="Montmayeur A."/>
            <person name="Murphy C."/>
            <person name="Neiman D."/>
            <person name="Pearson M."/>
            <person name="Priest M."/>
            <person name="Roberts A."/>
            <person name="Saif S."/>
            <person name="Shea T."/>
            <person name="Sisk P."/>
            <person name="Stolte C."/>
            <person name="Sykes S."/>
            <person name="Wortman J."/>
            <person name="Nusbaum C."/>
            <person name="Birren B."/>
        </authorList>
    </citation>
    <scope>NUCLEOTIDE SEQUENCE [LARGE SCALE GENOMIC DNA]</scope>
    <source>
        <strain evidence="3 4">ATCC 38327</strain>
    </source>
</reference>
<keyword evidence="2" id="KW-0472">Membrane</keyword>
<evidence type="ECO:0000256" key="1">
    <source>
        <dbReference type="SAM" id="MobiDB-lite"/>
    </source>
</evidence>
<evidence type="ECO:0000313" key="3">
    <source>
        <dbReference type="EMBL" id="KNE70694.1"/>
    </source>
</evidence>
<keyword evidence="2" id="KW-1133">Transmembrane helix</keyword>
<keyword evidence="2" id="KW-0812">Transmembrane</keyword>
<protein>
    <submittedName>
        <fullName evidence="3">Uncharacterized protein</fullName>
    </submittedName>
</protein>
<accession>A0A0L0T807</accession>
<organism evidence="3 4">
    <name type="scientific">Allomyces macrogynus (strain ATCC 38327)</name>
    <name type="common">Allomyces javanicus var. macrogynus</name>
    <dbReference type="NCBI Taxonomy" id="578462"/>
    <lineage>
        <taxon>Eukaryota</taxon>
        <taxon>Fungi</taxon>
        <taxon>Fungi incertae sedis</taxon>
        <taxon>Blastocladiomycota</taxon>
        <taxon>Blastocladiomycetes</taxon>
        <taxon>Blastocladiales</taxon>
        <taxon>Blastocladiaceae</taxon>
        <taxon>Allomyces</taxon>
    </lineage>
</organism>
<evidence type="ECO:0000313" key="4">
    <source>
        <dbReference type="Proteomes" id="UP000054350"/>
    </source>
</evidence>
<feature type="transmembrane region" description="Helical" evidence="2">
    <location>
        <begin position="87"/>
        <end position="107"/>
    </location>
</feature>
<dbReference type="Proteomes" id="UP000054350">
    <property type="component" value="Unassembled WGS sequence"/>
</dbReference>
<dbReference type="VEuPathDB" id="FungiDB:AMAG_20310"/>
<feature type="compositionally biased region" description="Basic and acidic residues" evidence="1">
    <location>
        <begin position="14"/>
        <end position="23"/>
    </location>
</feature>
<keyword evidence="4" id="KW-1185">Reference proteome</keyword>
<dbReference type="EMBL" id="GG745367">
    <property type="protein sequence ID" value="KNE70694.1"/>
    <property type="molecule type" value="Genomic_DNA"/>
</dbReference>
<reference evidence="4" key="2">
    <citation type="submission" date="2009-11" db="EMBL/GenBank/DDBJ databases">
        <title>The Genome Sequence of Allomyces macrogynus strain ATCC 38327.</title>
        <authorList>
            <consortium name="The Broad Institute Genome Sequencing Platform"/>
            <person name="Russ C."/>
            <person name="Cuomo C."/>
            <person name="Shea T."/>
            <person name="Young S.K."/>
            <person name="Zeng Q."/>
            <person name="Koehrsen M."/>
            <person name="Haas B."/>
            <person name="Borodovsky M."/>
            <person name="Guigo R."/>
            <person name="Alvarado L."/>
            <person name="Berlin A."/>
            <person name="Borenstein D."/>
            <person name="Chen Z."/>
            <person name="Engels R."/>
            <person name="Freedman E."/>
            <person name="Gellesch M."/>
            <person name="Goldberg J."/>
            <person name="Griggs A."/>
            <person name="Gujja S."/>
            <person name="Heiman D."/>
            <person name="Hepburn T."/>
            <person name="Howarth C."/>
            <person name="Jen D."/>
            <person name="Larson L."/>
            <person name="Lewis B."/>
            <person name="Mehta T."/>
            <person name="Park D."/>
            <person name="Pearson M."/>
            <person name="Roberts A."/>
            <person name="Saif S."/>
            <person name="Shenoy N."/>
            <person name="Sisk P."/>
            <person name="Stolte C."/>
            <person name="Sykes S."/>
            <person name="Walk T."/>
            <person name="White J."/>
            <person name="Yandava C."/>
            <person name="Burger G."/>
            <person name="Gray M.W."/>
            <person name="Holland P.W.H."/>
            <person name="King N."/>
            <person name="Lang F.B.F."/>
            <person name="Roger A.J."/>
            <person name="Ruiz-Trillo I."/>
            <person name="Lander E."/>
            <person name="Nusbaum C."/>
        </authorList>
    </citation>
    <scope>NUCLEOTIDE SEQUENCE [LARGE SCALE GENOMIC DNA]</scope>
    <source>
        <strain evidence="4">ATCC 38327</strain>
    </source>
</reference>
<sequence length="108" mass="11744">MARAVGLATLADRDATIRPDGRHRPLSLMDGAAAPHGGRLGRQKQAFLKHVEGRESMAEKTRPAQAPVGFWGVDAFGRDRGQHRTMVLCPCFFVPTALAAACVHSYIY</sequence>
<evidence type="ECO:0000256" key="2">
    <source>
        <dbReference type="SAM" id="Phobius"/>
    </source>
</evidence>
<gene>
    <name evidence="3" type="ORF">AMAG_20310</name>
</gene>
<dbReference type="AlphaFoldDB" id="A0A0L0T807"/>
<name>A0A0L0T807_ALLM3</name>
<feature type="region of interest" description="Disordered" evidence="1">
    <location>
        <begin position="14"/>
        <end position="39"/>
    </location>
</feature>